<evidence type="ECO:0000256" key="3">
    <source>
        <dbReference type="ARBA" id="ARBA00022748"/>
    </source>
</evidence>
<feature type="domain" description="ABC transporter" evidence="7">
    <location>
        <begin position="36"/>
        <end position="237"/>
    </location>
</feature>
<sequence>MSPPLGTVLAAIPAAPSSLSQSDNVTADPASANRRLQAEALACRRGDQNLFRNVDIDITTGDLLFVRGRNGSGKTTLLRALCGLTEPAAGAVYWHGQNIRHLDENLRRDILYLGHRDAVKDELSPLENLAIHLGIRGEHADLDTQLDALEQAGLGGREDIPVRYLSQGQRRRSALARLLISPCWLWILDEPLTALDKRAVAWLFERIADHLNRGGMVITTSHQSIDGLPEPLTLDLD</sequence>
<keyword evidence="4" id="KW-0067">ATP-binding</keyword>
<dbReference type="Gene3D" id="3.40.50.300">
    <property type="entry name" value="P-loop containing nucleotide triphosphate hydrolases"/>
    <property type="match status" value="1"/>
</dbReference>
<protein>
    <submittedName>
        <fullName evidence="8">ABC transporter</fullName>
    </submittedName>
</protein>
<reference evidence="8" key="1">
    <citation type="submission" date="2016-02" db="EMBL/GenBank/DDBJ databases">
        <title>Halorhodospira halochloris DSM-1059 complete genome, version 2.</title>
        <authorList>
            <person name="Tsukatani Y."/>
        </authorList>
    </citation>
    <scope>NUCLEOTIDE SEQUENCE</scope>
    <source>
        <strain evidence="8">DSM 1059</strain>
    </source>
</reference>
<dbReference type="RefSeq" id="WP_096409668.1">
    <property type="nucleotide sequence ID" value="NZ_AP017372.2"/>
</dbReference>
<dbReference type="PANTHER" id="PTHR43499">
    <property type="entry name" value="ABC TRANSPORTER I FAMILY MEMBER 1"/>
    <property type="match status" value="1"/>
</dbReference>
<accession>A0A0X8XA41</accession>
<organism evidence="8 9">
    <name type="scientific">Halorhodospira halochloris</name>
    <name type="common">Ectothiorhodospira halochloris</name>
    <dbReference type="NCBI Taxonomy" id="1052"/>
    <lineage>
        <taxon>Bacteria</taxon>
        <taxon>Pseudomonadati</taxon>
        <taxon>Pseudomonadota</taxon>
        <taxon>Gammaproteobacteria</taxon>
        <taxon>Chromatiales</taxon>
        <taxon>Ectothiorhodospiraceae</taxon>
        <taxon>Halorhodospira</taxon>
    </lineage>
</organism>
<dbReference type="InterPro" id="IPR003439">
    <property type="entry name" value="ABC_transporter-like_ATP-bd"/>
</dbReference>
<dbReference type="GO" id="GO:0005524">
    <property type="term" value="F:ATP binding"/>
    <property type="evidence" value="ECO:0007669"/>
    <property type="project" value="UniProtKB-KW"/>
</dbReference>
<dbReference type="SMART" id="SM00382">
    <property type="entry name" value="AAA"/>
    <property type="match status" value="1"/>
</dbReference>
<dbReference type="GO" id="GO:0017004">
    <property type="term" value="P:cytochrome complex assembly"/>
    <property type="evidence" value="ECO:0007669"/>
    <property type="project" value="UniProtKB-KW"/>
</dbReference>
<evidence type="ECO:0000256" key="2">
    <source>
        <dbReference type="ARBA" id="ARBA00022741"/>
    </source>
</evidence>
<dbReference type="GO" id="GO:0022857">
    <property type="term" value="F:transmembrane transporter activity"/>
    <property type="evidence" value="ECO:0007669"/>
    <property type="project" value="InterPro"/>
</dbReference>
<dbReference type="AlphaFoldDB" id="A0A0X8XA41"/>
<keyword evidence="2" id="KW-0547">Nucleotide-binding</keyword>
<keyword evidence="9" id="KW-1185">Reference proteome</keyword>
<dbReference type="SUPFAM" id="SSF52540">
    <property type="entry name" value="P-loop containing nucleoside triphosphate hydrolases"/>
    <property type="match status" value="1"/>
</dbReference>
<evidence type="ECO:0000256" key="1">
    <source>
        <dbReference type="ARBA" id="ARBA00022448"/>
    </source>
</evidence>
<proteinExistence type="predicted"/>
<evidence type="ECO:0000313" key="8">
    <source>
        <dbReference type="EMBL" id="BAU58282.1"/>
    </source>
</evidence>
<dbReference type="OrthoDB" id="9800654at2"/>
<evidence type="ECO:0000256" key="5">
    <source>
        <dbReference type="ARBA" id="ARBA00022967"/>
    </source>
</evidence>
<keyword evidence="6" id="KW-0472">Membrane</keyword>
<dbReference type="Proteomes" id="UP000218890">
    <property type="component" value="Chromosome"/>
</dbReference>
<dbReference type="InterPro" id="IPR005895">
    <property type="entry name" value="ABC_transptr_haem_export_CcmA"/>
</dbReference>
<dbReference type="EMBL" id="AP017372">
    <property type="protein sequence ID" value="BAU58282.1"/>
    <property type="molecule type" value="Genomic_DNA"/>
</dbReference>
<dbReference type="KEGG" id="hhk:HH1059_15730"/>
<evidence type="ECO:0000313" key="9">
    <source>
        <dbReference type="Proteomes" id="UP000218890"/>
    </source>
</evidence>
<keyword evidence="5" id="KW-1278">Translocase</keyword>
<dbReference type="PROSITE" id="PS50893">
    <property type="entry name" value="ABC_TRANSPORTER_2"/>
    <property type="match status" value="1"/>
</dbReference>
<dbReference type="Pfam" id="PF00005">
    <property type="entry name" value="ABC_tran"/>
    <property type="match status" value="1"/>
</dbReference>
<keyword evidence="3" id="KW-0201">Cytochrome c-type biogenesis</keyword>
<evidence type="ECO:0000259" key="7">
    <source>
        <dbReference type="PROSITE" id="PS50893"/>
    </source>
</evidence>
<gene>
    <name evidence="8" type="primary">ccmA</name>
    <name evidence="8" type="ORF">HH1059_15730</name>
</gene>
<dbReference type="NCBIfam" id="TIGR01189">
    <property type="entry name" value="ccmA"/>
    <property type="match status" value="1"/>
</dbReference>
<evidence type="ECO:0000256" key="4">
    <source>
        <dbReference type="ARBA" id="ARBA00022840"/>
    </source>
</evidence>
<evidence type="ECO:0000256" key="6">
    <source>
        <dbReference type="ARBA" id="ARBA00023136"/>
    </source>
</evidence>
<dbReference type="InterPro" id="IPR027417">
    <property type="entry name" value="P-loop_NTPase"/>
</dbReference>
<dbReference type="PANTHER" id="PTHR43499:SF1">
    <property type="entry name" value="ABC TRANSPORTER I FAMILY MEMBER 1"/>
    <property type="match status" value="1"/>
</dbReference>
<dbReference type="GO" id="GO:0016887">
    <property type="term" value="F:ATP hydrolysis activity"/>
    <property type="evidence" value="ECO:0007669"/>
    <property type="project" value="InterPro"/>
</dbReference>
<dbReference type="NCBIfam" id="NF010061">
    <property type="entry name" value="PRK13538.1"/>
    <property type="match status" value="1"/>
</dbReference>
<keyword evidence="1" id="KW-0813">Transport</keyword>
<name>A0A0X8XA41_HALHR</name>
<dbReference type="InterPro" id="IPR003593">
    <property type="entry name" value="AAA+_ATPase"/>
</dbReference>